<keyword evidence="6" id="KW-1185">Reference proteome</keyword>
<dbReference type="SMART" id="SM00360">
    <property type="entry name" value="RRM"/>
    <property type="match status" value="2"/>
</dbReference>
<dbReference type="SUPFAM" id="SSF54928">
    <property type="entry name" value="RNA-binding domain, RBD"/>
    <property type="match status" value="1"/>
</dbReference>
<reference evidence="5" key="3">
    <citation type="submission" date="2021-02" db="UniProtKB">
        <authorList>
            <consortium name="EnsemblMetazoa"/>
        </authorList>
    </citation>
    <scope>IDENTIFICATION</scope>
    <source>
        <strain evidence="5">USDA</strain>
    </source>
</reference>
<dbReference type="CTD" id="8229903"/>
<proteinExistence type="predicted"/>
<dbReference type="InterPro" id="IPR035979">
    <property type="entry name" value="RBD_domain_sf"/>
</dbReference>
<dbReference type="RefSeq" id="XP_002425989.1">
    <property type="nucleotide sequence ID" value="XM_002425944.1"/>
</dbReference>
<evidence type="ECO:0000313" key="4">
    <source>
        <dbReference type="EMBL" id="EEB13251.1"/>
    </source>
</evidence>
<evidence type="ECO:0000313" key="5">
    <source>
        <dbReference type="EnsemblMetazoa" id="PHUM230370-PA"/>
    </source>
</evidence>
<dbReference type="CDD" id="cd00590">
    <property type="entry name" value="RRM_SF"/>
    <property type="match status" value="1"/>
</dbReference>
<accession>E0VIP5</accession>
<dbReference type="InterPro" id="IPR000504">
    <property type="entry name" value="RRM_dom"/>
</dbReference>
<evidence type="ECO:0000259" key="3">
    <source>
        <dbReference type="SMART" id="SM00360"/>
    </source>
</evidence>
<dbReference type="EnsemblMetazoa" id="PHUM230370-RA">
    <property type="protein sequence ID" value="PHUM230370-PA"/>
    <property type="gene ID" value="PHUM230370"/>
</dbReference>
<feature type="region of interest" description="Disordered" evidence="2">
    <location>
        <begin position="92"/>
        <end position="121"/>
    </location>
</feature>
<sequence length="228" mass="26408">MYFTLIIVLSKNIYICILFDMMDILPSMCGTYCITFIDTFHWSEDKIKKEFSTVGKVFKVHKNYFDRVFVRFLEKDDALKALSKYKNSLNVEPARNRRKSSTGSKREENRRNSSNGATSVINQNELPDVPELLNMSQNKQKVFNLVLGNLPKDYTIKDVKALVAETKELKISEIDETNFCKMKFCCLTLNSEENLLYLINKLNGFMISGNKLIAVEENKLLNWCKLPL</sequence>
<dbReference type="Proteomes" id="UP000009046">
    <property type="component" value="Unassembled WGS sequence"/>
</dbReference>
<dbReference type="EMBL" id="AAZO01002675">
    <property type="status" value="NOT_ANNOTATED_CDS"/>
    <property type="molecule type" value="Genomic_DNA"/>
</dbReference>
<keyword evidence="1" id="KW-0694">RNA-binding</keyword>
<gene>
    <name evidence="5" type="primary">8229903</name>
    <name evidence="4" type="ORF">Phum_PHUM230370</name>
</gene>
<reference evidence="4" key="1">
    <citation type="submission" date="2007-04" db="EMBL/GenBank/DDBJ databases">
        <title>Annotation of Pediculus humanus corporis strain USDA.</title>
        <authorList>
            <person name="Kirkness E."/>
            <person name="Hannick L."/>
            <person name="Hass B."/>
            <person name="Bruggner R."/>
            <person name="Lawson D."/>
            <person name="Bidwell S."/>
            <person name="Joardar V."/>
            <person name="Caler E."/>
            <person name="Walenz B."/>
            <person name="Inman J."/>
            <person name="Schobel S."/>
            <person name="Galinsky K."/>
            <person name="Amedeo P."/>
            <person name="Strausberg R."/>
        </authorList>
    </citation>
    <scope>NUCLEOTIDE SEQUENCE</scope>
    <source>
        <strain evidence="4">USDA</strain>
    </source>
</reference>
<dbReference type="VEuPathDB" id="VectorBase:PHUM230370"/>
<dbReference type="KEGG" id="phu:Phum_PHUM230370"/>
<evidence type="ECO:0000256" key="2">
    <source>
        <dbReference type="SAM" id="MobiDB-lite"/>
    </source>
</evidence>
<organism>
    <name type="scientific">Pediculus humanus subsp. corporis</name>
    <name type="common">Body louse</name>
    <dbReference type="NCBI Taxonomy" id="121224"/>
    <lineage>
        <taxon>Eukaryota</taxon>
        <taxon>Metazoa</taxon>
        <taxon>Ecdysozoa</taxon>
        <taxon>Arthropoda</taxon>
        <taxon>Hexapoda</taxon>
        <taxon>Insecta</taxon>
        <taxon>Pterygota</taxon>
        <taxon>Neoptera</taxon>
        <taxon>Paraneoptera</taxon>
        <taxon>Psocodea</taxon>
        <taxon>Troctomorpha</taxon>
        <taxon>Phthiraptera</taxon>
        <taxon>Anoplura</taxon>
        <taxon>Pediculidae</taxon>
        <taxon>Pediculus</taxon>
    </lineage>
</organism>
<evidence type="ECO:0000256" key="1">
    <source>
        <dbReference type="ARBA" id="ARBA00022884"/>
    </source>
</evidence>
<dbReference type="GO" id="GO:0003723">
    <property type="term" value="F:RNA binding"/>
    <property type="evidence" value="ECO:0007669"/>
    <property type="project" value="UniProtKB-KW"/>
</dbReference>
<feature type="domain" description="RRM" evidence="3">
    <location>
        <begin position="144"/>
        <end position="216"/>
    </location>
</feature>
<feature type="domain" description="RRM" evidence="3">
    <location>
        <begin position="31"/>
        <end position="92"/>
    </location>
</feature>
<reference evidence="4" key="2">
    <citation type="submission" date="2007-04" db="EMBL/GenBank/DDBJ databases">
        <title>The genome of the human body louse.</title>
        <authorList>
            <consortium name="The Human Body Louse Genome Consortium"/>
            <person name="Kirkness E."/>
            <person name="Walenz B."/>
            <person name="Hass B."/>
            <person name="Bruggner R."/>
            <person name="Strausberg R."/>
        </authorList>
    </citation>
    <scope>NUCLEOTIDE SEQUENCE</scope>
    <source>
        <strain evidence="4">USDA</strain>
    </source>
</reference>
<feature type="compositionally biased region" description="Polar residues" evidence="2">
    <location>
        <begin position="112"/>
        <end position="121"/>
    </location>
</feature>
<dbReference type="InParanoid" id="E0VIP5"/>
<name>E0VIP5_PEDHC</name>
<dbReference type="HOGENOM" id="CLU_1216057_0_0_1"/>
<dbReference type="InterPro" id="IPR012677">
    <property type="entry name" value="Nucleotide-bd_a/b_plait_sf"/>
</dbReference>
<evidence type="ECO:0000313" key="6">
    <source>
        <dbReference type="Proteomes" id="UP000009046"/>
    </source>
</evidence>
<protein>
    <recommendedName>
        <fullName evidence="3">RRM domain-containing protein</fullName>
    </recommendedName>
</protein>
<dbReference type="EMBL" id="DS235201">
    <property type="protein sequence ID" value="EEB13251.1"/>
    <property type="molecule type" value="Genomic_DNA"/>
</dbReference>
<dbReference type="Gene3D" id="3.30.70.330">
    <property type="match status" value="2"/>
</dbReference>
<dbReference type="AlphaFoldDB" id="E0VIP5"/>
<dbReference type="GeneID" id="8229903"/>